<protein>
    <submittedName>
        <fullName evidence="13">Putative low-density lipoprotein receptor</fullName>
    </submittedName>
</protein>
<organism evidence="13">
    <name type="scientific">Anopheles darlingi</name>
    <name type="common">Mosquito</name>
    <dbReference type="NCBI Taxonomy" id="43151"/>
    <lineage>
        <taxon>Eukaryota</taxon>
        <taxon>Metazoa</taxon>
        <taxon>Ecdysozoa</taxon>
        <taxon>Arthropoda</taxon>
        <taxon>Hexapoda</taxon>
        <taxon>Insecta</taxon>
        <taxon>Pterygota</taxon>
        <taxon>Neoptera</taxon>
        <taxon>Endopterygota</taxon>
        <taxon>Diptera</taxon>
        <taxon>Nematocera</taxon>
        <taxon>Culicoidea</taxon>
        <taxon>Culicidae</taxon>
        <taxon>Anophelinae</taxon>
        <taxon>Anopheles</taxon>
    </lineage>
</organism>
<keyword evidence="13" id="KW-0449">Lipoprotein</keyword>
<dbReference type="SUPFAM" id="SSF63825">
    <property type="entry name" value="YWTD domain"/>
    <property type="match status" value="2"/>
</dbReference>
<dbReference type="SUPFAM" id="SSF57196">
    <property type="entry name" value="EGF/Laminin"/>
    <property type="match status" value="1"/>
</dbReference>
<dbReference type="InterPro" id="IPR056588">
    <property type="entry name" value="EGF_LRP2"/>
</dbReference>
<feature type="compositionally biased region" description="Basic and acidic residues" evidence="10">
    <location>
        <begin position="1013"/>
        <end position="1024"/>
    </location>
</feature>
<evidence type="ECO:0000256" key="9">
    <source>
        <dbReference type="PROSITE-ProRule" id="PRU00461"/>
    </source>
</evidence>
<evidence type="ECO:0000256" key="8">
    <source>
        <dbReference type="ARBA" id="ARBA00037878"/>
    </source>
</evidence>
<dbReference type="GO" id="GO:0060070">
    <property type="term" value="P:canonical Wnt signaling pathway"/>
    <property type="evidence" value="ECO:0007669"/>
    <property type="project" value="TreeGrafter"/>
</dbReference>
<dbReference type="AlphaFoldDB" id="A0A2M4DP70"/>
<keyword evidence="2" id="KW-0245">EGF-like domain</keyword>
<evidence type="ECO:0000256" key="1">
    <source>
        <dbReference type="ARBA" id="ARBA00004479"/>
    </source>
</evidence>
<dbReference type="InterPro" id="IPR000033">
    <property type="entry name" value="LDLR_classB_rpt"/>
</dbReference>
<keyword evidence="13" id="KW-0675">Receptor</keyword>
<proteinExistence type="predicted"/>
<evidence type="ECO:0000259" key="12">
    <source>
        <dbReference type="SMART" id="SM00181"/>
    </source>
</evidence>
<evidence type="ECO:0000256" key="7">
    <source>
        <dbReference type="ARBA" id="ARBA00023180"/>
    </source>
</evidence>
<feature type="domain" description="EGF-like" evidence="12">
    <location>
        <begin position="419"/>
        <end position="456"/>
    </location>
</feature>
<keyword evidence="6" id="KW-0168">Coated pit</keyword>
<dbReference type="FunFam" id="2.120.10.30:FF:000241">
    <property type="entry name" value="Low-density lipoprotein receptor-related protein 6"/>
    <property type="match status" value="1"/>
</dbReference>
<feature type="repeat" description="LDL-receptor class B" evidence="9">
    <location>
        <begin position="595"/>
        <end position="638"/>
    </location>
</feature>
<feature type="region of interest" description="Disordered" evidence="10">
    <location>
        <begin position="1002"/>
        <end position="1031"/>
    </location>
</feature>
<dbReference type="Pfam" id="PF24468">
    <property type="entry name" value="EGF_LRP2"/>
    <property type="match status" value="1"/>
</dbReference>
<dbReference type="GO" id="GO:0005905">
    <property type="term" value="C:clathrin-coated pit"/>
    <property type="evidence" value="ECO:0007669"/>
    <property type="project" value="UniProtKB-KW"/>
</dbReference>
<dbReference type="GO" id="GO:0005886">
    <property type="term" value="C:plasma membrane"/>
    <property type="evidence" value="ECO:0007669"/>
    <property type="project" value="TreeGrafter"/>
</dbReference>
<dbReference type="PANTHER" id="PTHR46513">
    <property type="entry name" value="VITELLOGENIN RECEPTOR-LIKE PROTEIN-RELATED-RELATED"/>
    <property type="match status" value="1"/>
</dbReference>
<dbReference type="Gene3D" id="2.120.10.30">
    <property type="entry name" value="TolB, C-terminal domain"/>
    <property type="match status" value="4"/>
</dbReference>
<feature type="compositionally biased region" description="Basic and acidic residues" evidence="10">
    <location>
        <begin position="948"/>
        <end position="970"/>
    </location>
</feature>
<accession>A0A2M4DP70</accession>
<dbReference type="PROSITE" id="PS51120">
    <property type="entry name" value="LDLRB"/>
    <property type="match status" value="2"/>
</dbReference>
<feature type="signal peptide" evidence="11">
    <location>
        <begin position="1"/>
        <end position="22"/>
    </location>
</feature>
<feature type="domain" description="EGF-like" evidence="12">
    <location>
        <begin position="732"/>
        <end position="775"/>
    </location>
</feature>
<reference evidence="13" key="1">
    <citation type="submission" date="2018-01" db="EMBL/GenBank/DDBJ databases">
        <title>An insight into the sialome of Amazonian anophelines.</title>
        <authorList>
            <person name="Ribeiro J.M."/>
            <person name="Scarpassa V."/>
            <person name="Calvo E."/>
        </authorList>
    </citation>
    <scope>NUCLEOTIDE SEQUENCE</scope>
</reference>
<keyword evidence="3 11" id="KW-0732">Signal</keyword>
<dbReference type="EMBL" id="GGFL01015151">
    <property type="protein sequence ID" value="MBW79329.1"/>
    <property type="molecule type" value="Transcribed_RNA"/>
</dbReference>
<sequence>MHGNRGFLLLFFFFLYRTITLPHTPLSLFEDTLYWTDRQLNRVLSAHKYRGTNQTVVSHLISQPLSIHVHHPSLQPRYANPCDPLANGTTGRHCQHLCLLSPSAPAGYACKCRPGYRLVEEERCVEEENAFIVLMKGNQIVDVPFNGGDVRSSALLPVVGIDGGLGLDYDRQGEQLYWIQGRAGSTDESDDENCTIYTTPYGGGGNRTEFLGGADGLVGAAYTLAFDWIGRNLYIGNRIASNIETISVDGKQRYRAIILSNDGNRTSVAKPRQLALDPAAGRLFWLDDGGFGVLTKLAAAGMDGSEPTILDDTIQYVESVTVDAERRTVYYSTQFPPAVHAIGYDGTGRRTVLSEENAIARPRGLAVHESRLYFIDPTYEKLVRVDLPNGDNARTILDNEPDLRGMVIFRKRSVTPQHPCTMNNGGCEHLCVPAVNGARVCLCGMGYKKENEVACTPYKTFAVVSQLDVTRGYSLRDSAEAMVPIAGPGHHILHVDVLYRESWIYWVEYNRGHWNGIFRVRPNGTELQHIVRDGIGSNGIRGLAIDWVAGNLYFTNVFPHENYVEVAWLDGTHRKVLVRTTNDAPRELAVNPIKRLLYWIDYGQFPRIGKCHLDGGNWTPVVTSGISNPRDLTVDMLTHDVYWVDSKLDMIQKVSYSGGNRQVIRRNLANPMAIAVFLSDVYWVDRNLASVFRASKFPGNATLPERLRTNLPKLRDITIYDINQQPMDDANPCLRLGNGGCDQLCFALPPDVGQKPSFRCDCAVGRLSTDGRHCETTDEYVIFATRTEIRSIELDPTSTNVPFAPVVNLTNVVGLDFDYADNKLFFTQIRPWSKIAYLRGDKPDAAGAGGRHLGRVRVGGYFVRLAAVEVLLDGRLCRLYLRDEHGRYGAGDDRARRATAGDRARSVQRDAVLHRLGPVRDVGQNFPHHNGRLAEASDRRSGSVATERSGDRLRRPDAVLDRCGPGEDRAGAAGWARPRGTDLGHHLPLCHHRLPELHLLDGSAAEGGVPGGEAHRGERDRDGEAAGGFTA</sequence>
<evidence type="ECO:0000256" key="10">
    <source>
        <dbReference type="SAM" id="MobiDB-lite"/>
    </source>
</evidence>
<evidence type="ECO:0000256" key="2">
    <source>
        <dbReference type="ARBA" id="ARBA00022536"/>
    </source>
</evidence>
<dbReference type="VEuPathDB" id="VectorBase:ADAR2_009941"/>
<dbReference type="InterPro" id="IPR000742">
    <property type="entry name" value="EGF"/>
</dbReference>
<dbReference type="InterPro" id="IPR011042">
    <property type="entry name" value="6-blade_b-propeller_TolB-like"/>
</dbReference>
<evidence type="ECO:0000256" key="11">
    <source>
        <dbReference type="SAM" id="SignalP"/>
    </source>
</evidence>
<feature type="chain" id="PRO_5014934774" evidence="11">
    <location>
        <begin position="23"/>
        <end position="1031"/>
    </location>
</feature>
<keyword evidence="7" id="KW-0325">Glycoprotein</keyword>
<dbReference type="InterPro" id="IPR050778">
    <property type="entry name" value="Cueball_EGF_LRP_Nidogen"/>
</dbReference>
<dbReference type="SMART" id="SM00135">
    <property type="entry name" value="LY"/>
    <property type="match status" value="11"/>
</dbReference>
<evidence type="ECO:0000256" key="4">
    <source>
        <dbReference type="ARBA" id="ARBA00022737"/>
    </source>
</evidence>
<evidence type="ECO:0000256" key="3">
    <source>
        <dbReference type="ARBA" id="ARBA00022729"/>
    </source>
</evidence>
<feature type="domain" description="EGF-like" evidence="12">
    <location>
        <begin position="81"/>
        <end position="125"/>
    </location>
</feature>
<evidence type="ECO:0000256" key="5">
    <source>
        <dbReference type="ARBA" id="ARBA00023157"/>
    </source>
</evidence>
<dbReference type="GO" id="GO:0042813">
    <property type="term" value="F:Wnt receptor activity"/>
    <property type="evidence" value="ECO:0007669"/>
    <property type="project" value="TreeGrafter"/>
</dbReference>
<evidence type="ECO:0000256" key="6">
    <source>
        <dbReference type="ARBA" id="ARBA00023176"/>
    </source>
</evidence>
<feature type="region of interest" description="Disordered" evidence="10">
    <location>
        <begin position="920"/>
        <end position="974"/>
    </location>
</feature>
<dbReference type="GO" id="GO:0017147">
    <property type="term" value="F:Wnt-protein binding"/>
    <property type="evidence" value="ECO:0007669"/>
    <property type="project" value="TreeGrafter"/>
</dbReference>
<feature type="repeat" description="LDL-receptor class B" evidence="9">
    <location>
        <begin position="639"/>
        <end position="680"/>
    </location>
</feature>
<dbReference type="VEuPathDB" id="VectorBase:ADAC003712"/>
<dbReference type="SMART" id="SM00181">
    <property type="entry name" value="EGF"/>
    <property type="match status" value="3"/>
</dbReference>
<dbReference type="Pfam" id="PF00058">
    <property type="entry name" value="Ldl_recept_b"/>
    <property type="match status" value="2"/>
</dbReference>
<name>A0A2M4DP70_ANODA</name>
<keyword evidence="4" id="KW-0677">Repeat</keyword>
<keyword evidence="6" id="KW-0472">Membrane</keyword>
<comment type="subcellular location">
    <subcellularLocation>
        <location evidence="8">Membrane</location>
        <location evidence="8">Coated pit</location>
    </subcellularLocation>
    <subcellularLocation>
        <location evidence="1">Membrane</location>
        <topology evidence="1">Single-pass type I membrane protein</topology>
    </subcellularLocation>
</comment>
<dbReference type="PANTHER" id="PTHR46513:SF13">
    <property type="entry name" value="EGF-LIKE DOMAIN-CONTAINING PROTEIN"/>
    <property type="match status" value="1"/>
</dbReference>
<keyword evidence="5" id="KW-1015">Disulfide bond</keyword>
<evidence type="ECO:0000313" key="13">
    <source>
        <dbReference type="EMBL" id="MBW79329.1"/>
    </source>
</evidence>